<dbReference type="InterPro" id="IPR004882">
    <property type="entry name" value="Luc7-rel"/>
</dbReference>
<evidence type="ECO:0008006" key="5">
    <source>
        <dbReference type="Google" id="ProtNLM"/>
    </source>
</evidence>
<feature type="compositionally biased region" description="Basic and acidic residues" evidence="3">
    <location>
        <begin position="244"/>
        <end position="300"/>
    </location>
</feature>
<accession>A0A7S2T4L1</accession>
<dbReference type="Pfam" id="PF03194">
    <property type="entry name" value="LUC7"/>
    <property type="match status" value="1"/>
</dbReference>
<evidence type="ECO:0000256" key="1">
    <source>
        <dbReference type="ARBA" id="ARBA00005655"/>
    </source>
</evidence>
<dbReference type="EMBL" id="HBHL01011014">
    <property type="protein sequence ID" value="CAD9718417.1"/>
    <property type="molecule type" value="Transcribed_RNA"/>
</dbReference>
<feature type="coiled-coil region" evidence="2">
    <location>
        <begin position="95"/>
        <end position="153"/>
    </location>
</feature>
<dbReference type="PANTHER" id="PTHR12375">
    <property type="entry name" value="RNA-BINDING PROTEIN LUC7-RELATED"/>
    <property type="match status" value="1"/>
</dbReference>
<evidence type="ECO:0000256" key="2">
    <source>
        <dbReference type="SAM" id="Coils"/>
    </source>
</evidence>
<dbReference type="GO" id="GO:0003729">
    <property type="term" value="F:mRNA binding"/>
    <property type="evidence" value="ECO:0007669"/>
    <property type="project" value="InterPro"/>
</dbReference>
<gene>
    <name evidence="4" type="ORF">CPRI1469_LOCUS7282</name>
</gene>
<dbReference type="GO" id="GO:0006376">
    <property type="term" value="P:mRNA splice site recognition"/>
    <property type="evidence" value="ECO:0007669"/>
    <property type="project" value="InterPro"/>
</dbReference>
<proteinExistence type="inferred from homology"/>
<feature type="region of interest" description="Disordered" evidence="3">
    <location>
        <begin position="223"/>
        <end position="312"/>
    </location>
</feature>
<evidence type="ECO:0000256" key="3">
    <source>
        <dbReference type="SAM" id="MobiDB-lite"/>
    </source>
</evidence>
<name>A0A7S2T4L1_9CHLO</name>
<comment type="similarity">
    <text evidence="1">Belongs to the Luc7 family.</text>
</comment>
<dbReference type="AlphaFoldDB" id="A0A7S2T4L1"/>
<feature type="compositionally biased region" description="Basic and acidic residues" evidence="3">
    <location>
        <begin position="1"/>
        <end position="24"/>
    </location>
</feature>
<dbReference type="GO" id="GO:0005685">
    <property type="term" value="C:U1 snRNP"/>
    <property type="evidence" value="ECO:0007669"/>
    <property type="project" value="InterPro"/>
</dbReference>
<protein>
    <recommendedName>
        <fullName evidence="5">Luc7-like protein</fullName>
    </recommendedName>
</protein>
<reference evidence="4" key="1">
    <citation type="submission" date="2021-01" db="EMBL/GenBank/DDBJ databases">
        <authorList>
            <person name="Corre E."/>
            <person name="Pelletier E."/>
            <person name="Niang G."/>
            <person name="Scheremetjew M."/>
            <person name="Finn R."/>
            <person name="Kale V."/>
            <person name="Holt S."/>
            <person name="Cochrane G."/>
            <person name="Meng A."/>
            <person name="Brown T."/>
            <person name="Cohen L."/>
        </authorList>
    </citation>
    <scope>NUCLEOTIDE SEQUENCE</scope>
    <source>
        <strain evidence="4">CCMP1205</strain>
    </source>
</reference>
<keyword evidence="2" id="KW-0175">Coiled coil</keyword>
<evidence type="ECO:0000313" key="4">
    <source>
        <dbReference type="EMBL" id="CAD9718417.1"/>
    </source>
</evidence>
<sequence length="312" mass="37351">MDEQRKLLDQLMGQDRDLPLEERTGRKKKFSDPQFCKYYLCGVSPWDTFKNTRSSSDVYRVLGEYDKTCDDECKEQWEALTQQEKDEYGYEYDLMVLLEKLVQEANRKIERAKDRVARENTPRPFTDSEKKQVDVWVEELRALDEKADKAADEGEVDACEAAVKRSVMLKKYKENMEQAKYSDKVTSVCEVTGILLSSKDSEQRKLDHVNGKQYQGWKSIREKLEELKRRNPPPAKGRRQANGRSERRRDGEAYRDRDRNWNRGRDYRRRDRDRDRDRDWDRKRRYDGGYRDRAPSPEGRKRSRYDREEGEI</sequence>
<organism evidence="4">
    <name type="scientific">Chloropicon primus</name>
    <dbReference type="NCBI Taxonomy" id="1764295"/>
    <lineage>
        <taxon>Eukaryota</taxon>
        <taxon>Viridiplantae</taxon>
        <taxon>Chlorophyta</taxon>
        <taxon>Chloropicophyceae</taxon>
        <taxon>Chloropicales</taxon>
        <taxon>Chloropicaceae</taxon>
        <taxon>Chloropicon</taxon>
    </lineage>
</organism>
<feature type="region of interest" description="Disordered" evidence="3">
    <location>
        <begin position="1"/>
        <end position="25"/>
    </location>
</feature>